<protein>
    <recommendedName>
        <fullName evidence="4">NADH dehydrogenase subunit E</fullName>
    </recommendedName>
</protein>
<dbReference type="AlphaFoldDB" id="Q2CA11"/>
<organism evidence="2 3">
    <name type="scientific">Oceanicola granulosus (strain ATCC BAA-861 / DSM 15982 / KCTC 12143 / HTCC2516)</name>
    <dbReference type="NCBI Taxonomy" id="314256"/>
    <lineage>
        <taxon>Bacteria</taxon>
        <taxon>Pseudomonadati</taxon>
        <taxon>Pseudomonadota</taxon>
        <taxon>Alphaproteobacteria</taxon>
        <taxon>Rhodobacterales</taxon>
        <taxon>Roseobacteraceae</taxon>
        <taxon>Oceanicola</taxon>
    </lineage>
</organism>
<keyword evidence="1" id="KW-0732">Signal</keyword>
<evidence type="ECO:0000256" key="1">
    <source>
        <dbReference type="SAM" id="SignalP"/>
    </source>
</evidence>
<keyword evidence="3" id="KW-1185">Reference proteome</keyword>
<dbReference type="OrthoDB" id="7658992at2"/>
<evidence type="ECO:0000313" key="3">
    <source>
        <dbReference type="Proteomes" id="UP000003635"/>
    </source>
</evidence>
<evidence type="ECO:0008006" key="4">
    <source>
        <dbReference type="Google" id="ProtNLM"/>
    </source>
</evidence>
<dbReference type="InterPro" id="IPR020349">
    <property type="entry name" value="Uncharacterised_14.7kDa"/>
</dbReference>
<feature type="signal peptide" evidence="1">
    <location>
        <begin position="1"/>
        <end position="24"/>
    </location>
</feature>
<sequence length="141" mass="15109">MTRALLLLALPIGIAALSAGPSRADNPIGQVPAIREGLIATGIAVEISDKCDDLQPRVLRGLAYLESLRAHARELGYSNDEIDSFVDDKAEKNRLEAEARARLASMGAVEGQGETYCAVGRGEINRDSAIGRLLRKARVAR</sequence>
<feature type="chain" id="PRO_5004206754" description="NADH dehydrogenase subunit E" evidence="1">
    <location>
        <begin position="25"/>
        <end position="141"/>
    </location>
</feature>
<gene>
    <name evidence="2" type="ORF">OG2516_02903</name>
</gene>
<dbReference type="eggNOG" id="ENOG50330KF">
    <property type="taxonomic scope" value="Bacteria"/>
</dbReference>
<dbReference type="RefSeq" id="WP_007254110.1">
    <property type="nucleotide sequence ID" value="NZ_CH724107.1"/>
</dbReference>
<accession>Q2CA11</accession>
<reference evidence="2 3" key="1">
    <citation type="journal article" date="2010" name="J. Bacteriol.">
        <title>Genome sequences of Oceanicola granulosus HTCC2516(T) and Oceanicola batsensis HTCC2597(TDelta).</title>
        <authorList>
            <person name="Thrash J.C."/>
            <person name="Cho J.C."/>
            <person name="Vergin K.L."/>
            <person name="Giovannoni S.J."/>
        </authorList>
    </citation>
    <scope>NUCLEOTIDE SEQUENCE [LARGE SCALE GENOMIC DNA]</scope>
    <source>
        <strain evidence="3">ATCC BAA-861 / DSM 15982 / KCTC 12143 / HTCC2516</strain>
    </source>
</reference>
<name>Q2CA11_OCEGH</name>
<dbReference type="HOGENOM" id="CLU_123859_1_0_5"/>
<dbReference type="Pfam" id="PF17267">
    <property type="entry name" value="DUF5333"/>
    <property type="match status" value="1"/>
</dbReference>
<dbReference type="Proteomes" id="UP000003635">
    <property type="component" value="Unassembled WGS sequence"/>
</dbReference>
<dbReference type="EMBL" id="AAOT01000064">
    <property type="protein sequence ID" value="EAR49499.1"/>
    <property type="molecule type" value="Genomic_DNA"/>
</dbReference>
<proteinExistence type="predicted"/>
<evidence type="ECO:0000313" key="2">
    <source>
        <dbReference type="EMBL" id="EAR49499.1"/>
    </source>
</evidence>
<comment type="caution">
    <text evidence="2">The sequence shown here is derived from an EMBL/GenBank/DDBJ whole genome shotgun (WGS) entry which is preliminary data.</text>
</comment>
<dbReference type="STRING" id="314256.OG2516_02903"/>